<dbReference type="AlphaFoldDB" id="A0A8J5VP49"/>
<reference evidence="1" key="2">
    <citation type="submission" date="2021-02" db="EMBL/GenBank/DDBJ databases">
        <authorList>
            <person name="Kimball J.A."/>
            <person name="Haas M.W."/>
            <person name="Macchietto M."/>
            <person name="Kono T."/>
            <person name="Duquette J."/>
            <person name="Shao M."/>
        </authorList>
    </citation>
    <scope>NUCLEOTIDE SEQUENCE</scope>
    <source>
        <tissue evidence="1">Fresh leaf tissue</tissue>
    </source>
</reference>
<organism evidence="1 2">
    <name type="scientific">Zizania palustris</name>
    <name type="common">Northern wild rice</name>
    <dbReference type="NCBI Taxonomy" id="103762"/>
    <lineage>
        <taxon>Eukaryota</taxon>
        <taxon>Viridiplantae</taxon>
        <taxon>Streptophyta</taxon>
        <taxon>Embryophyta</taxon>
        <taxon>Tracheophyta</taxon>
        <taxon>Spermatophyta</taxon>
        <taxon>Magnoliopsida</taxon>
        <taxon>Liliopsida</taxon>
        <taxon>Poales</taxon>
        <taxon>Poaceae</taxon>
        <taxon>BOP clade</taxon>
        <taxon>Oryzoideae</taxon>
        <taxon>Oryzeae</taxon>
        <taxon>Zizaniinae</taxon>
        <taxon>Zizania</taxon>
    </lineage>
</organism>
<sequence length="131" mass="14345">MEVEVEEMCIVLLHSTRAWRSGSVAKRAAWVAEAQTVCITRGCHSWGSPSSTGSSAMTTPSSSLLRRKFMLGVLRYGEITSEYVMMSPAFNSPFAGDEGGNQEKQEQQAETEHRGVILGLLLEALLPELKL</sequence>
<dbReference type="Proteomes" id="UP000729402">
    <property type="component" value="Unassembled WGS sequence"/>
</dbReference>
<dbReference type="EMBL" id="JAAALK010000285">
    <property type="protein sequence ID" value="KAG8065626.1"/>
    <property type="molecule type" value="Genomic_DNA"/>
</dbReference>
<evidence type="ECO:0000313" key="2">
    <source>
        <dbReference type="Proteomes" id="UP000729402"/>
    </source>
</evidence>
<keyword evidence="2" id="KW-1185">Reference proteome</keyword>
<reference evidence="1" key="1">
    <citation type="journal article" date="2021" name="bioRxiv">
        <title>Whole Genome Assembly and Annotation of Northern Wild Rice, Zizania palustris L., Supports a Whole Genome Duplication in the Zizania Genus.</title>
        <authorList>
            <person name="Haas M."/>
            <person name="Kono T."/>
            <person name="Macchietto M."/>
            <person name="Millas R."/>
            <person name="McGilp L."/>
            <person name="Shao M."/>
            <person name="Duquette J."/>
            <person name="Hirsch C.N."/>
            <person name="Kimball J."/>
        </authorList>
    </citation>
    <scope>NUCLEOTIDE SEQUENCE</scope>
    <source>
        <tissue evidence="1">Fresh leaf tissue</tissue>
    </source>
</reference>
<comment type="caution">
    <text evidence="1">The sequence shown here is derived from an EMBL/GenBank/DDBJ whole genome shotgun (WGS) entry which is preliminary data.</text>
</comment>
<protein>
    <submittedName>
        <fullName evidence="1">Uncharacterized protein</fullName>
    </submittedName>
</protein>
<name>A0A8J5VP49_ZIZPA</name>
<accession>A0A8J5VP49</accession>
<proteinExistence type="predicted"/>
<gene>
    <name evidence="1" type="ORF">GUJ93_ZPchr0004g40030</name>
</gene>
<evidence type="ECO:0000313" key="1">
    <source>
        <dbReference type="EMBL" id="KAG8065626.1"/>
    </source>
</evidence>